<evidence type="ECO:0008006" key="3">
    <source>
        <dbReference type="Google" id="ProtNLM"/>
    </source>
</evidence>
<reference evidence="1" key="1">
    <citation type="submission" date="2011-05" db="EMBL/GenBank/DDBJ databases">
        <title>The Genome Sequence of Fusobacterium sp. 11_3_2.</title>
        <authorList>
            <consortium name="The Broad Institute Genome Sequencing Platform"/>
            <person name="Earl A."/>
            <person name="Ward D."/>
            <person name="Feldgarden M."/>
            <person name="Gevers D."/>
            <person name="Sibley C.D."/>
            <person name="White A.P."/>
            <person name="Crowley S."/>
            <person name="Surette M."/>
            <person name="Strauss J.C."/>
            <person name="Ambrose C.E."/>
            <person name="Allen-Vercoe E."/>
            <person name="Young S.K."/>
            <person name="Zeng Q."/>
            <person name="Gargeya S."/>
            <person name="Fitzgerald M."/>
            <person name="Haas B."/>
            <person name="Abouelleil A."/>
            <person name="Alvarado L."/>
            <person name="Arachchi H.M."/>
            <person name="Berlin A."/>
            <person name="Brown A."/>
            <person name="Chapman S.B."/>
            <person name="Chen Z."/>
            <person name="Dunbar C."/>
            <person name="Freedman E."/>
            <person name="Gearin G."/>
            <person name="Gellesch M."/>
            <person name="Goldberg J."/>
            <person name="Griggs A."/>
            <person name="Gujja S."/>
            <person name="Heiman D."/>
            <person name="Howarth C."/>
            <person name="Larson L."/>
            <person name="Lui A."/>
            <person name="MacDonald P.J.P."/>
            <person name="Mehta T."/>
            <person name="Montmayeur A."/>
            <person name="Murphy C."/>
            <person name="Neiman D."/>
            <person name="Pearson M."/>
            <person name="Priest M."/>
            <person name="Roberts A."/>
            <person name="Saif S."/>
            <person name="Shea T."/>
            <person name="Shenoy N."/>
            <person name="Sisk P."/>
            <person name="Stolte C."/>
            <person name="Sykes S."/>
            <person name="Wortman J."/>
            <person name="Nusbaum C."/>
            <person name="Birren B."/>
        </authorList>
    </citation>
    <scope>NUCLEOTIDE SEQUENCE [LARGE SCALE GENOMIC DNA]</scope>
    <source>
        <strain evidence="1">11_3_2</strain>
    </source>
</reference>
<dbReference type="Proteomes" id="UP000004160">
    <property type="component" value="Unassembled WGS sequence"/>
</dbReference>
<dbReference type="Pfam" id="PF12639">
    <property type="entry name" value="Colicin-DNase"/>
    <property type="match status" value="1"/>
</dbReference>
<dbReference type="HOGENOM" id="CLU_1400712_0_0_0"/>
<comment type="caution">
    <text evidence="1">The sequence shown here is derived from an EMBL/GenBank/DDBJ whole genome shotgun (WGS) entry which is preliminary data.</text>
</comment>
<evidence type="ECO:0000313" key="2">
    <source>
        <dbReference type="Proteomes" id="UP000004160"/>
    </source>
</evidence>
<dbReference type="PATRIC" id="fig|457403.8.peg.270"/>
<dbReference type="RefSeq" id="WP_008691691.1">
    <property type="nucleotide sequence ID" value="NZ_GL945391.1"/>
</dbReference>
<gene>
    <name evidence="1" type="ORF">HMPREF0401_00271</name>
</gene>
<organism evidence="1 2">
    <name type="scientific">Fusobacterium animalis 11_3_2</name>
    <dbReference type="NCBI Taxonomy" id="457403"/>
    <lineage>
        <taxon>Bacteria</taxon>
        <taxon>Fusobacteriati</taxon>
        <taxon>Fusobacteriota</taxon>
        <taxon>Fusobacteriia</taxon>
        <taxon>Fusobacteriales</taxon>
        <taxon>Fusobacteriaceae</taxon>
        <taxon>Fusobacterium</taxon>
    </lineage>
</organism>
<evidence type="ECO:0000313" key="1">
    <source>
        <dbReference type="EMBL" id="EGN63933.1"/>
    </source>
</evidence>
<accession>F7KXF0</accession>
<sequence>MSEFMSEIPYREKKEIPDVFGPEKKVKLNPKILEKLDSKPQIEIARINRLPLNGGIWTGERGNSNWIPDDNVIPTNRKGSNPERRTNREIKDKYKFEFIPFKDGEPDFSKVVKGEVQIDNFTPDRNKNFSQAAIKLAEQKGCTARDIKNWMKENRYSWHECKDCKTMQLVPIEVHGNIEHKGGISEMKAKNKEV</sequence>
<name>F7KXF0_9FUSO</name>
<proteinExistence type="predicted"/>
<protein>
    <recommendedName>
        <fullName evidence="3">HNH endonuclease</fullName>
    </recommendedName>
</protein>
<dbReference type="EMBL" id="ACUO01000006">
    <property type="protein sequence ID" value="EGN63933.1"/>
    <property type="molecule type" value="Genomic_DNA"/>
</dbReference>
<dbReference type="AlphaFoldDB" id="F7KXF0"/>
<keyword evidence="2" id="KW-1185">Reference proteome</keyword>